<protein>
    <submittedName>
        <fullName evidence="1">Uncharacterized protein</fullName>
    </submittedName>
</protein>
<gene>
    <name evidence="1" type="ORF">OKA04_19335</name>
</gene>
<comment type="caution">
    <text evidence="1">The sequence shown here is derived from an EMBL/GenBank/DDBJ whole genome shotgun (WGS) entry which is preliminary data.</text>
</comment>
<evidence type="ECO:0000313" key="1">
    <source>
        <dbReference type="EMBL" id="MCW1886902.1"/>
    </source>
</evidence>
<evidence type="ECO:0000313" key="2">
    <source>
        <dbReference type="Proteomes" id="UP001207930"/>
    </source>
</evidence>
<dbReference type="EMBL" id="JAPDDS010000013">
    <property type="protein sequence ID" value="MCW1886902.1"/>
    <property type="molecule type" value="Genomic_DNA"/>
</dbReference>
<sequence length="73" mass="7834">MKSLTEQNPVADDPVNLSDEAQRGAFIEQYVGNHPDVTTDDVRVVLGRAAAWAGPSASATELTAAVEREFSLF</sequence>
<dbReference type="RefSeq" id="WP_264502857.1">
    <property type="nucleotide sequence ID" value="NZ_JAPDDS010000013.1"/>
</dbReference>
<dbReference type="Proteomes" id="UP001207930">
    <property type="component" value="Unassembled WGS sequence"/>
</dbReference>
<accession>A0ABT3FTK9</accession>
<keyword evidence="2" id="KW-1185">Reference proteome</keyword>
<proteinExistence type="predicted"/>
<name>A0ABT3FTK9_9BACT</name>
<reference evidence="1 2" key="1">
    <citation type="submission" date="2022-10" db="EMBL/GenBank/DDBJ databases">
        <title>Luteolibacter flavescens strain MCCC 1K03193, whole genome shotgun sequencing project.</title>
        <authorList>
            <person name="Zhao G."/>
            <person name="Shen L."/>
        </authorList>
    </citation>
    <scope>NUCLEOTIDE SEQUENCE [LARGE SCALE GENOMIC DNA]</scope>
    <source>
        <strain evidence="1 2">MCCC 1K03193</strain>
    </source>
</reference>
<organism evidence="1 2">
    <name type="scientific">Luteolibacter flavescens</name>
    <dbReference type="NCBI Taxonomy" id="1859460"/>
    <lineage>
        <taxon>Bacteria</taxon>
        <taxon>Pseudomonadati</taxon>
        <taxon>Verrucomicrobiota</taxon>
        <taxon>Verrucomicrobiia</taxon>
        <taxon>Verrucomicrobiales</taxon>
        <taxon>Verrucomicrobiaceae</taxon>
        <taxon>Luteolibacter</taxon>
    </lineage>
</organism>